<dbReference type="PROSITE" id="PS50893">
    <property type="entry name" value="ABC_TRANSPORTER_2"/>
    <property type="match status" value="1"/>
</dbReference>
<sequence>MRPLAQVGLAASNRYGPPGTRQEQRARTSVSRYGSPSTPDRGGKRDLRPLATLLPYLVRYRGRALLALLALMGAAGTTLLLPVAIRRMIDFGFGADDPSLVDNYFSVLILVAAALATFSALRYYMVTSLGERIVADLRADVYSHIIRLSPGYFDSARSGEMVSRLTADATQVKSAVGASASIAMRNLMMFLGASAMMVVTSPRLSMFVLGAIPIIVLPLIAFGRSVRRRSRHAQDTLADASAYASETLGAVRTLQAFTNEALASLRFGSSVEEAFRAARTAIFARALLTAFAMFVIAGSVVTVLWVGASDVFVGRITAGELGQFLLYSIFAAGALGELSQVWGEISLAAGAAERLSELLKIEPEIAAPANPVKLPPRLSGAVGLDSVSFAYGAGGGLPVLTDVSLDVAPGETVAIVGPSGAGKSTLFHLLMRFYDPTSGSVRVDGVSLRDCDPLDLRRQIALVPQDTTVFAASIADNIAFGRPDATRAEIEAAARSAFADEFIRALPEGYDTAVGERGITLSGGQRQRIAIARAILKDAPILLLDEATSALDAESETLVQTALEGLMQGRTTLVIAHRLATVLKSDRIIVMEGGRIVESGTHADLVSRGGLYAKLAKLQFESGAQAFDSPRDGRSSAAE</sequence>
<feature type="domain" description="ABC transmembrane type-1" evidence="12">
    <location>
        <begin position="65"/>
        <end position="347"/>
    </location>
</feature>
<dbReference type="PANTHER" id="PTHR43394">
    <property type="entry name" value="ATP-DEPENDENT PERMEASE MDL1, MITOCHONDRIAL"/>
    <property type="match status" value="1"/>
</dbReference>
<evidence type="ECO:0000256" key="2">
    <source>
        <dbReference type="ARBA" id="ARBA00005417"/>
    </source>
</evidence>
<dbReference type="InterPro" id="IPR036640">
    <property type="entry name" value="ABC1_TM_sf"/>
</dbReference>
<dbReference type="InterPro" id="IPR039421">
    <property type="entry name" value="Type_1_exporter"/>
</dbReference>
<dbReference type="InterPro" id="IPR003439">
    <property type="entry name" value="ABC_transporter-like_ATP-bd"/>
</dbReference>
<evidence type="ECO:0000256" key="5">
    <source>
        <dbReference type="ARBA" id="ARBA00022840"/>
    </source>
</evidence>
<evidence type="ECO:0000256" key="3">
    <source>
        <dbReference type="ARBA" id="ARBA00022692"/>
    </source>
</evidence>
<dbReference type="AlphaFoldDB" id="A0A857C7I5"/>
<dbReference type="Gene3D" id="3.40.50.300">
    <property type="entry name" value="P-loop containing nucleotide triphosphate hydrolases"/>
    <property type="match status" value="1"/>
</dbReference>
<dbReference type="SUPFAM" id="SSF90123">
    <property type="entry name" value="ABC transporter transmembrane region"/>
    <property type="match status" value="1"/>
</dbReference>
<dbReference type="PROSITE" id="PS00211">
    <property type="entry name" value="ABC_TRANSPORTER_1"/>
    <property type="match status" value="1"/>
</dbReference>
<evidence type="ECO:0000313" key="14">
    <source>
        <dbReference type="Proteomes" id="UP000435648"/>
    </source>
</evidence>
<dbReference type="Pfam" id="PF00005">
    <property type="entry name" value="ABC_tran"/>
    <property type="match status" value="1"/>
</dbReference>
<protein>
    <submittedName>
        <fullName evidence="13">ATP-binding cassette domain-containing protein</fullName>
    </submittedName>
</protein>
<feature type="region of interest" description="Disordered" evidence="9">
    <location>
        <begin position="11"/>
        <end position="46"/>
    </location>
</feature>
<dbReference type="NCBIfam" id="TIGR02204">
    <property type="entry name" value="MsbA_rel"/>
    <property type="match status" value="1"/>
</dbReference>
<dbReference type="InterPro" id="IPR011918">
    <property type="entry name" value="ABC_MsbA_ATP-bd"/>
</dbReference>
<proteinExistence type="inferred from homology"/>
<keyword evidence="5 13" id="KW-0067">ATP-binding</keyword>
<dbReference type="Pfam" id="PF00664">
    <property type="entry name" value="ABC_membrane"/>
    <property type="match status" value="1"/>
</dbReference>
<dbReference type="GO" id="GO:0005886">
    <property type="term" value="C:plasma membrane"/>
    <property type="evidence" value="ECO:0007669"/>
    <property type="project" value="UniProtKB-SubCell"/>
</dbReference>
<dbReference type="RefSeq" id="WP_158193818.1">
    <property type="nucleotide sequence ID" value="NZ_CP046908.1"/>
</dbReference>
<dbReference type="GO" id="GO:0015421">
    <property type="term" value="F:ABC-type oligopeptide transporter activity"/>
    <property type="evidence" value="ECO:0007669"/>
    <property type="project" value="TreeGrafter"/>
</dbReference>
<evidence type="ECO:0000259" key="12">
    <source>
        <dbReference type="PROSITE" id="PS50929"/>
    </source>
</evidence>
<accession>A0A857C7I5</accession>
<dbReference type="InterPro" id="IPR027417">
    <property type="entry name" value="P-loop_NTPase"/>
</dbReference>
<dbReference type="OrthoDB" id="9808328at2"/>
<evidence type="ECO:0000256" key="9">
    <source>
        <dbReference type="SAM" id="MobiDB-lite"/>
    </source>
</evidence>
<name>A0A857C7I5_9HYPH</name>
<dbReference type="Proteomes" id="UP000435648">
    <property type="component" value="Chromosome"/>
</dbReference>
<evidence type="ECO:0000313" key="13">
    <source>
        <dbReference type="EMBL" id="QGZ34857.1"/>
    </source>
</evidence>
<evidence type="ECO:0000256" key="7">
    <source>
        <dbReference type="ARBA" id="ARBA00023136"/>
    </source>
</evidence>
<dbReference type="CDD" id="cd18575">
    <property type="entry name" value="ABC_6TM_bac_exporter_ABCB8_10_like"/>
    <property type="match status" value="1"/>
</dbReference>
<reference evidence="13 14" key="1">
    <citation type="submission" date="2019-12" db="EMBL/GenBank/DDBJ databases">
        <title>The genome of Stappia indica PHM037.</title>
        <authorList>
            <person name="Kacar D."/>
            <person name="Galan B."/>
            <person name="Canedo L."/>
            <person name="Rodriguez P."/>
            <person name="de la Calle F."/>
            <person name="Garcia J.L."/>
        </authorList>
    </citation>
    <scope>NUCLEOTIDE SEQUENCE [LARGE SCALE GENOMIC DNA]</scope>
    <source>
        <strain evidence="13 14">PHM037</strain>
    </source>
</reference>
<feature type="transmembrane region" description="Helical" evidence="10">
    <location>
        <begin position="105"/>
        <end position="124"/>
    </location>
</feature>
<keyword evidence="3 10" id="KW-0812">Transmembrane</keyword>
<keyword evidence="7 10" id="KW-0472">Membrane</keyword>
<dbReference type="GO" id="GO:0016887">
    <property type="term" value="F:ATP hydrolysis activity"/>
    <property type="evidence" value="ECO:0007669"/>
    <property type="project" value="InterPro"/>
</dbReference>
<dbReference type="GO" id="GO:0005524">
    <property type="term" value="F:ATP binding"/>
    <property type="evidence" value="ECO:0007669"/>
    <property type="project" value="UniProtKB-KW"/>
</dbReference>
<dbReference type="EMBL" id="CP046908">
    <property type="protein sequence ID" value="QGZ34857.1"/>
    <property type="molecule type" value="Genomic_DNA"/>
</dbReference>
<evidence type="ECO:0000256" key="10">
    <source>
        <dbReference type="SAM" id="Phobius"/>
    </source>
</evidence>
<dbReference type="SMART" id="SM00382">
    <property type="entry name" value="AAA"/>
    <property type="match status" value="1"/>
</dbReference>
<dbReference type="SUPFAM" id="SSF52540">
    <property type="entry name" value="P-loop containing nucleoside triphosphate hydrolases"/>
    <property type="match status" value="1"/>
</dbReference>
<dbReference type="PANTHER" id="PTHR43394:SF1">
    <property type="entry name" value="ATP-BINDING CASSETTE SUB-FAMILY B MEMBER 10, MITOCHONDRIAL"/>
    <property type="match status" value="1"/>
</dbReference>
<feature type="transmembrane region" description="Helical" evidence="10">
    <location>
        <begin position="174"/>
        <end position="198"/>
    </location>
</feature>
<evidence type="ECO:0000256" key="6">
    <source>
        <dbReference type="ARBA" id="ARBA00022989"/>
    </source>
</evidence>
<dbReference type="InterPro" id="IPR003593">
    <property type="entry name" value="AAA+_ATPase"/>
</dbReference>
<dbReference type="InterPro" id="IPR017871">
    <property type="entry name" value="ABC_transporter-like_CS"/>
</dbReference>
<comment type="function">
    <text evidence="8">Part of an ABC transporter complex. Transmembrane domains (TMD) form a pore in the inner membrane and the ATP-binding domain (NBD) is responsible for energy generation.</text>
</comment>
<feature type="transmembrane region" description="Helical" evidence="10">
    <location>
        <begin position="286"/>
        <end position="308"/>
    </location>
</feature>
<evidence type="ECO:0000256" key="1">
    <source>
        <dbReference type="ARBA" id="ARBA00004651"/>
    </source>
</evidence>
<evidence type="ECO:0000256" key="4">
    <source>
        <dbReference type="ARBA" id="ARBA00022741"/>
    </source>
</evidence>
<keyword evidence="4" id="KW-0547">Nucleotide-binding</keyword>
<comment type="similarity">
    <text evidence="2">Belongs to the ABC transporter superfamily.</text>
</comment>
<dbReference type="KEGG" id="siw:GH266_10205"/>
<organism evidence="13 14">
    <name type="scientific">Stappia indica</name>
    <dbReference type="NCBI Taxonomy" id="538381"/>
    <lineage>
        <taxon>Bacteria</taxon>
        <taxon>Pseudomonadati</taxon>
        <taxon>Pseudomonadota</taxon>
        <taxon>Alphaproteobacteria</taxon>
        <taxon>Hyphomicrobiales</taxon>
        <taxon>Stappiaceae</taxon>
        <taxon>Stappia</taxon>
    </lineage>
</organism>
<feature type="transmembrane region" description="Helical" evidence="10">
    <location>
        <begin position="64"/>
        <end position="85"/>
    </location>
</feature>
<feature type="compositionally biased region" description="Polar residues" evidence="9">
    <location>
        <begin position="27"/>
        <end position="38"/>
    </location>
</feature>
<feature type="domain" description="ABC transporter" evidence="11">
    <location>
        <begin position="382"/>
        <end position="618"/>
    </location>
</feature>
<comment type="subcellular location">
    <subcellularLocation>
        <location evidence="1">Cell membrane</location>
        <topology evidence="1">Multi-pass membrane protein</topology>
    </subcellularLocation>
</comment>
<feature type="transmembrane region" description="Helical" evidence="10">
    <location>
        <begin position="204"/>
        <end position="222"/>
    </location>
</feature>
<dbReference type="GO" id="GO:0090374">
    <property type="term" value="P:oligopeptide export from mitochondrion"/>
    <property type="evidence" value="ECO:0007669"/>
    <property type="project" value="TreeGrafter"/>
</dbReference>
<gene>
    <name evidence="13" type="ORF">GH266_10205</name>
</gene>
<evidence type="ECO:0000256" key="8">
    <source>
        <dbReference type="ARBA" id="ARBA00024725"/>
    </source>
</evidence>
<dbReference type="FunFam" id="3.40.50.300:FF:000218">
    <property type="entry name" value="Multidrug ABC transporter ATP-binding protein"/>
    <property type="match status" value="1"/>
</dbReference>
<dbReference type="InterPro" id="IPR011527">
    <property type="entry name" value="ABC1_TM_dom"/>
</dbReference>
<keyword evidence="6 10" id="KW-1133">Transmembrane helix</keyword>
<dbReference type="Gene3D" id="1.20.1560.10">
    <property type="entry name" value="ABC transporter type 1, transmembrane domain"/>
    <property type="match status" value="1"/>
</dbReference>
<dbReference type="PROSITE" id="PS50929">
    <property type="entry name" value="ABC_TM1F"/>
    <property type="match status" value="1"/>
</dbReference>
<evidence type="ECO:0000259" key="11">
    <source>
        <dbReference type="PROSITE" id="PS50893"/>
    </source>
</evidence>